<dbReference type="InterPro" id="IPR007045">
    <property type="entry name" value="KduI"/>
</dbReference>
<dbReference type="RefSeq" id="WP_261520445.1">
    <property type="nucleotide sequence ID" value="NZ_JAODNW010000010.1"/>
</dbReference>
<protein>
    <recommendedName>
        <fullName evidence="7">4-deoxy-L-threo-5-hexosulose-uronate ketol-isomerase</fullName>
        <ecNumber evidence="7">5.3.1.17</ecNumber>
    </recommendedName>
    <alternativeName>
        <fullName evidence="7">5-keto-4-deoxyuronate isomerase</fullName>
    </alternativeName>
    <alternativeName>
        <fullName evidence="7">DKI isomerase</fullName>
    </alternativeName>
</protein>
<evidence type="ECO:0000256" key="3">
    <source>
        <dbReference type="ARBA" id="ARBA00008086"/>
    </source>
</evidence>
<keyword evidence="6 7" id="KW-0413">Isomerase</keyword>
<dbReference type="EMBL" id="JBHLXD010000018">
    <property type="protein sequence ID" value="MFC0209136.1"/>
    <property type="molecule type" value="Genomic_DNA"/>
</dbReference>
<organism evidence="8 9">
    <name type="scientific">Chelativorans intermedius</name>
    <dbReference type="NCBI Taxonomy" id="515947"/>
    <lineage>
        <taxon>Bacteria</taxon>
        <taxon>Pseudomonadati</taxon>
        <taxon>Pseudomonadota</taxon>
        <taxon>Alphaproteobacteria</taxon>
        <taxon>Hyphomicrobiales</taxon>
        <taxon>Phyllobacteriaceae</taxon>
        <taxon>Chelativorans</taxon>
    </lineage>
</organism>
<evidence type="ECO:0000313" key="8">
    <source>
        <dbReference type="EMBL" id="MFC0209136.1"/>
    </source>
</evidence>
<dbReference type="CDD" id="cd20294">
    <property type="entry name" value="cupin_KduI_N"/>
    <property type="match status" value="1"/>
</dbReference>
<feature type="binding site" evidence="7">
    <location>
        <position position="199"/>
    </location>
    <ligand>
        <name>Zn(2+)</name>
        <dbReference type="ChEBI" id="CHEBI:29105"/>
    </ligand>
</feature>
<dbReference type="Pfam" id="PF04962">
    <property type="entry name" value="KduI"/>
    <property type="match status" value="1"/>
</dbReference>
<evidence type="ECO:0000256" key="1">
    <source>
        <dbReference type="ARBA" id="ARBA00000552"/>
    </source>
</evidence>
<dbReference type="Proteomes" id="UP001589755">
    <property type="component" value="Unassembled WGS sequence"/>
</dbReference>
<dbReference type="CDD" id="cd20491">
    <property type="entry name" value="cupin_KduI_C"/>
    <property type="match status" value="1"/>
</dbReference>
<proteinExistence type="inferred from homology"/>
<comment type="similarity">
    <text evidence="3 7">Belongs to the KduI family.</text>
</comment>
<dbReference type="SUPFAM" id="SSF51182">
    <property type="entry name" value="RmlC-like cupins"/>
    <property type="match status" value="1"/>
</dbReference>
<dbReference type="InterPro" id="IPR021120">
    <property type="entry name" value="KduI/IolB_isomerase"/>
</dbReference>
<dbReference type="NCBIfam" id="NF002091">
    <property type="entry name" value="PRK00924.1"/>
    <property type="match status" value="1"/>
</dbReference>
<dbReference type="PANTHER" id="PTHR38461:SF1">
    <property type="entry name" value="4-DEOXY-L-THREO-5-HEXOSULOSE-URONATE KETOL-ISOMERASE"/>
    <property type="match status" value="1"/>
</dbReference>
<dbReference type="InterPro" id="IPR027449">
    <property type="entry name" value="KduI_N"/>
</dbReference>
<feature type="binding site" evidence="7">
    <location>
        <position position="192"/>
    </location>
    <ligand>
        <name>Zn(2+)</name>
        <dbReference type="ChEBI" id="CHEBI:29105"/>
    </ligand>
</feature>
<comment type="cofactor">
    <cofactor evidence="7">
        <name>Zn(2+)</name>
        <dbReference type="ChEBI" id="CHEBI:29105"/>
    </cofactor>
    <text evidence="7">Binds 1 zinc ion per subunit.</text>
</comment>
<evidence type="ECO:0000256" key="7">
    <source>
        <dbReference type="HAMAP-Rule" id="MF_00687"/>
    </source>
</evidence>
<sequence length="274" mass="30191">MTTQTRHPVHPDFARTMTSAQLREHFLIEDLFRRGEARLVYSHHDRMIVGGVAPVGATVEISHVPQTGTESLLDRREVGIACVQGAGEVRAAGQAHAMADGDMLYVGMGAGPLSFSGEGARFYLVSAPAHRACPTRHIRIEDAAQVALGSTESSNERVIYQFIHPAVVETCQLVMGMTRLGKGSVWNTMPAHLHDRRSEVYFYRDLAEGHRVFHFMGEPQETRHLVVANHQAVIAPSWSIHAGAGTASYSFIWAMAGDNIDYKDVEMVEIGEMK</sequence>
<comment type="pathway">
    <text evidence="2 7">Glycan metabolism; pectin degradation; 2-dehydro-3-deoxy-D-gluconate from pectin: step 4/5.</text>
</comment>
<keyword evidence="4 7" id="KW-0479">Metal-binding</keyword>
<dbReference type="GO" id="GO:0008697">
    <property type="term" value="F:4-deoxy-L-threo-5-hexosulose-uronate ketol-isomerase activity"/>
    <property type="evidence" value="ECO:0007669"/>
    <property type="project" value="UniProtKB-EC"/>
</dbReference>
<dbReference type="EC" id="5.3.1.17" evidence="7"/>
<accession>A0ABV6D904</accession>
<reference evidence="8 9" key="1">
    <citation type="submission" date="2024-09" db="EMBL/GenBank/DDBJ databases">
        <authorList>
            <person name="Sun Q."/>
            <person name="Mori K."/>
        </authorList>
    </citation>
    <scope>NUCLEOTIDE SEQUENCE [LARGE SCALE GENOMIC DNA]</scope>
    <source>
        <strain evidence="8 9">CCM 8543</strain>
    </source>
</reference>
<comment type="catalytic activity">
    <reaction evidence="1 7">
        <text>5-dehydro-4-deoxy-D-glucuronate = 3-deoxy-D-glycero-2,5-hexodiulosonate</text>
        <dbReference type="Rhea" id="RHEA:23896"/>
        <dbReference type="ChEBI" id="CHEBI:17117"/>
        <dbReference type="ChEBI" id="CHEBI:29071"/>
        <dbReference type="EC" id="5.3.1.17"/>
    </reaction>
</comment>
<feature type="binding site" evidence="7">
    <location>
        <position position="241"/>
    </location>
    <ligand>
        <name>Zn(2+)</name>
        <dbReference type="ChEBI" id="CHEBI:29105"/>
    </ligand>
</feature>
<evidence type="ECO:0000256" key="2">
    <source>
        <dbReference type="ARBA" id="ARBA00005148"/>
    </source>
</evidence>
<keyword evidence="9" id="KW-1185">Reference proteome</keyword>
<comment type="caution">
    <text evidence="8">The sequence shown here is derived from an EMBL/GenBank/DDBJ whole genome shotgun (WGS) entry which is preliminary data.</text>
</comment>
<dbReference type="HAMAP" id="MF_00687">
    <property type="entry name" value="KduI"/>
    <property type="match status" value="1"/>
</dbReference>
<dbReference type="Gene3D" id="2.60.120.520">
    <property type="entry name" value="pectin degrading enzyme 5-keto 4- deoxyuronate isomerase, domain 1"/>
    <property type="match status" value="1"/>
</dbReference>
<dbReference type="InterPro" id="IPR011051">
    <property type="entry name" value="RmlC_Cupin_sf"/>
</dbReference>
<evidence type="ECO:0000313" key="9">
    <source>
        <dbReference type="Proteomes" id="UP001589755"/>
    </source>
</evidence>
<gene>
    <name evidence="7 8" type="primary">kduI</name>
    <name evidence="8" type="ORF">ACFFJ2_12085</name>
</gene>
<evidence type="ECO:0000256" key="5">
    <source>
        <dbReference type="ARBA" id="ARBA00022833"/>
    </source>
</evidence>
<dbReference type="PANTHER" id="PTHR38461">
    <property type="entry name" value="4-DEOXY-L-THREO-5-HEXOSULOSE-URONATE KETOL-ISOMERASE"/>
    <property type="match status" value="1"/>
</dbReference>
<dbReference type="PIRSF" id="PIRSF006625">
    <property type="entry name" value="KduI"/>
    <property type="match status" value="1"/>
</dbReference>
<evidence type="ECO:0000256" key="4">
    <source>
        <dbReference type="ARBA" id="ARBA00022723"/>
    </source>
</evidence>
<dbReference type="Gene3D" id="2.60.120.10">
    <property type="entry name" value="Jelly Rolls"/>
    <property type="match status" value="1"/>
</dbReference>
<name>A0ABV6D904_9HYPH</name>
<evidence type="ECO:0000256" key="6">
    <source>
        <dbReference type="ARBA" id="ARBA00023235"/>
    </source>
</evidence>
<keyword evidence="5 7" id="KW-0862">Zinc</keyword>
<comment type="function">
    <text evidence="7">Catalyzes the isomerization of 5-dehydro-4-deoxy-D-glucuronate to 3-deoxy-D-glycero-2,5-hexodiulosonate.</text>
</comment>
<dbReference type="InterPro" id="IPR014710">
    <property type="entry name" value="RmlC-like_jellyroll"/>
</dbReference>
<feature type="binding site" evidence="7">
    <location>
        <position position="194"/>
    </location>
    <ligand>
        <name>Zn(2+)</name>
        <dbReference type="ChEBI" id="CHEBI:29105"/>
    </ligand>
</feature>